<evidence type="ECO:0000259" key="1">
    <source>
        <dbReference type="Pfam" id="PF22481"/>
    </source>
</evidence>
<evidence type="ECO:0000313" key="3">
    <source>
        <dbReference type="Proteomes" id="UP000563426"/>
    </source>
</evidence>
<dbReference type="EMBL" id="JABFJV010000040">
    <property type="protein sequence ID" value="NOK33556.1"/>
    <property type="molecule type" value="Genomic_DNA"/>
</dbReference>
<comment type="caution">
    <text evidence="2">The sequence shown here is derived from an EMBL/GenBank/DDBJ whole genome shotgun (WGS) entry which is preliminary data.</text>
</comment>
<reference evidence="2 3" key="1">
    <citation type="submission" date="2020-05" db="EMBL/GenBank/DDBJ databases">
        <authorList>
            <person name="Whitworth D."/>
        </authorList>
    </citation>
    <scope>NUCLEOTIDE SEQUENCE [LARGE SCALE GENOMIC DNA]</scope>
    <source>
        <strain evidence="2 3">AB043B</strain>
    </source>
</reference>
<protein>
    <recommendedName>
        <fullName evidence="1">DUF6985 domain-containing protein</fullName>
    </recommendedName>
</protein>
<proteinExistence type="predicted"/>
<gene>
    <name evidence="2" type="ORF">HMI49_10130</name>
</gene>
<feature type="domain" description="DUF6985" evidence="1">
    <location>
        <begin position="6"/>
        <end position="97"/>
    </location>
</feature>
<dbReference type="InterPro" id="IPR054254">
    <property type="entry name" value="DUF6985"/>
</dbReference>
<dbReference type="Proteomes" id="UP000563426">
    <property type="component" value="Unassembled WGS sequence"/>
</dbReference>
<dbReference type="Pfam" id="PF22481">
    <property type="entry name" value="DUF6985"/>
    <property type="match status" value="1"/>
</dbReference>
<dbReference type="AlphaFoldDB" id="A0A7Y4KH07"/>
<sequence length="106" mass="11697">MKRLLYRHCLACCEDISYGVEPEPGETEAQANLREFGVASEDDALANATFKYASIDDGSDAFLEGRFVRLIFDVPWEGEHGCQFVLRDGKLPEHVGASGDPVEAFV</sequence>
<dbReference type="RefSeq" id="WP_171434258.1">
    <property type="nucleotide sequence ID" value="NZ_JABFJV010000040.1"/>
</dbReference>
<evidence type="ECO:0000313" key="2">
    <source>
        <dbReference type="EMBL" id="NOK33556.1"/>
    </source>
</evidence>
<organism evidence="2 3">
    <name type="scientific">Corallococcus exercitus</name>
    <dbReference type="NCBI Taxonomy" id="2316736"/>
    <lineage>
        <taxon>Bacteria</taxon>
        <taxon>Pseudomonadati</taxon>
        <taxon>Myxococcota</taxon>
        <taxon>Myxococcia</taxon>
        <taxon>Myxococcales</taxon>
        <taxon>Cystobacterineae</taxon>
        <taxon>Myxococcaceae</taxon>
        <taxon>Corallococcus</taxon>
    </lineage>
</organism>
<accession>A0A7Y4KH07</accession>
<name>A0A7Y4KH07_9BACT</name>
<keyword evidence="3" id="KW-1185">Reference proteome</keyword>